<protein>
    <submittedName>
        <fullName evidence="3">Cytochrome P450</fullName>
    </submittedName>
</protein>
<dbReference type="InterPro" id="IPR002401">
    <property type="entry name" value="Cyt_P450_E_grp-I"/>
</dbReference>
<comment type="cofactor">
    <cofactor evidence="2">
        <name>heme</name>
        <dbReference type="ChEBI" id="CHEBI:30413"/>
    </cofactor>
</comment>
<dbReference type="GO" id="GO:0004497">
    <property type="term" value="F:monooxygenase activity"/>
    <property type="evidence" value="ECO:0007669"/>
    <property type="project" value="InterPro"/>
</dbReference>
<evidence type="ECO:0000256" key="2">
    <source>
        <dbReference type="PIRSR" id="PIRSR602401-1"/>
    </source>
</evidence>
<dbReference type="PANTHER" id="PTHR24305:SF166">
    <property type="entry name" value="CYTOCHROME P450 12A4, MITOCHONDRIAL-RELATED"/>
    <property type="match status" value="1"/>
</dbReference>
<dbReference type="Pfam" id="PF00067">
    <property type="entry name" value="p450"/>
    <property type="match status" value="1"/>
</dbReference>
<evidence type="ECO:0000313" key="3">
    <source>
        <dbReference type="EMBL" id="RKP07242.1"/>
    </source>
</evidence>
<reference evidence="4" key="1">
    <citation type="journal article" date="2018" name="Nat. Microbiol.">
        <title>Leveraging single-cell genomics to expand the fungal tree of life.</title>
        <authorList>
            <person name="Ahrendt S.R."/>
            <person name="Quandt C.A."/>
            <person name="Ciobanu D."/>
            <person name="Clum A."/>
            <person name="Salamov A."/>
            <person name="Andreopoulos B."/>
            <person name="Cheng J.F."/>
            <person name="Woyke T."/>
            <person name="Pelin A."/>
            <person name="Henrissat B."/>
            <person name="Reynolds N.K."/>
            <person name="Benny G.L."/>
            <person name="Smith M.E."/>
            <person name="James T.Y."/>
            <person name="Grigoriev I.V."/>
        </authorList>
    </citation>
    <scope>NUCLEOTIDE SEQUENCE [LARGE SCALE GENOMIC DNA]</scope>
    <source>
        <strain evidence="4">RSA 1356</strain>
    </source>
</reference>
<comment type="similarity">
    <text evidence="1">Belongs to the cytochrome P450 family.</text>
</comment>
<evidence type="ECO:0000313" key="4">
    <source>
        <dbReference type="Proteomes" id="UP000271241"/>
    </source>
</evidence>
<feature type="non-terminal residue" evidence="3">
    <location>
        <position position="1"/>
    </location>
</feature>
<proteinExistence type="inferred from homology"/>
<feature type="non-terminal residue" evidence="3">
    <location>
        <position position="422"/>
    </location>
</feature>
<accession>A0A4P9XN44</accession>
<keyword evidence="2" id="KW-0408">Iron</keyword>
<keyword evidence="2" id="KW-0349">Heme</keyword>
<dbReference type="EMBL" id="KZ992746">
    <property type="protein sequence ID" value="RKP07242.1"/>
    <property type="molecule type" value="Genomic_DNA"/>
</dbReference>
<dbReference type="STRING" id="78915.A0A4P9XN44"/>
<dbReference type="InterPro" id="IPR036396">
    <property type="entry name" value="Cyt_P450_sf"/>
</dbReference>
<sequence length="422" mass="47389">YLTPLAKLPGPRSSWLSSFIIYYEMLFEPTKDQTKKLHQRYGPIVRTGPKMVSVANPDMARTIYMSYRFPKSPNYNAFKFHGDNIFATQYKKLITPAYSQAAVASLESLVHEAGVTRLVNRLRKCADAGESLDLMHTLQLMTFDVIGEIAFGRSFGMLETGTAHPIIEWIGDTTNLGMAVSIPSSLRISSSKYASHLHIVCNRVLICCMRQFARDAVRTRREQKNTTRRDTLQRLLEAVDEETGDRLTEDELISEAIVQIIAGTDTTATTMTWIMYLLHQSPDCLDRLRAEINAAAPDLNVPITHTVVRELPYLNAVISESQRLRPIVPHGLVRNVPNEGITLGGYHIPEGTTVAASIIVMQEDESVFPDATVFKPERWLGKEDEVAAMKRSFMPFLVGPRACTGRVLAMMEMRLTIAELIR</sequence>
<gene>
    <name evidence="3" type="ORF">THASP1DRAFT_6668</name>
</gene>
<dbReference type="InterPro" id="IPR050121">
    <property type="entry name" value="Cytochrome_P450_monoxygenase"/>
</dbReference>
<evidence type="ECO:0000256" key="1">
    <source>
        <dbReference type="ARBA" id="ARBA00010617"/>
    </source>
</evidence>
<dbReference type="AlphaFoldDB" id="A0A4P9XN44"/>
<dbReference type="PRINTS" id="PR00463">
    <property type="entry name" value="EP450I"/>
</dbReference>
<dbReference type="SUPFAM" id="SSF48264">
    <property type="entry name" value="Cytochrome P450"/>
    <property type="match status" value="1"/>
</dbReference>
<keyword evidence="4" id="KW-1185">Reference proteome</keyword>
<dbReference type="Proteomes" id="UP000271241">
    <property type="component" value="Unassembled WGS sequence"/>
</dbReference>
<dbReference type="PANTHER" id="PTHR24305">
    <property type="entry name" value="CYTOCHROME P450"/>
    <property type="match status" value="1"/>
</dbReference>
<dbReference type="GO" id="GO:0005506">
    <property type="term" value="F:iron ion binding"/>
    <property type="evidence" value="ECO:0007669"/>
    <property type="project" value="InterPro"/>
</dbReference>
<dbReference type="Gene3D" id="1.10.630.10">
    <property type="entry name" value="Cytochrome P450"/>
    <property type="match status" value="1"/>
</dbReference>
<feature type="binding site" description="axial binding residue" evidence="2">
    <location>
        <position position="403"/>
    </location>
    <ligand>
        <name>heme</name>
        <dbReference type="ChEBI" id="CHEBI:30413"/>
    </ligand>
    <ligandPart>
        <name>Fe</name>
        <dbReference type="ChEBI" id="CHEBI:18248"/>
    </ligandPart>
</feature>
<dbReference type="InterPro" id="IPR001128">
    <property type="entry name" value="Cyt_P450"/>
</dbReference>
<name>A0A4P9XN44_9FUNG</name>
<dbReference type="GO" id="GO:0016705">
    <property type="term" value="F:oxidoreductase activity, acting on paired donors, with incorporation or reduction of molecular oxygen"/>
    <property type="evidence" value="ECO:0007669"/>
    <property type="project" value="InterPro"/>
</dbReference>
<dbReference type="OrthoDB" id="2789670at2759"/>
<dbReference type="PRINTS" id="PR00385">
    <property type="entry name" value="P450"/>
</dbReference>
<dbReference type="GO" id="GO:0020037">
    <property type="term" value="F:heme binding"/>
    <property type="evidence" value="ECO:0007669"/>
    <property type="project" value="InterPro"/>
</dbReference>
<organism evidence="3 4">
    <name type="scientific">Thamnocephalis sphaerospora</name>
    <dbReference type="NCBI Taxonomy" id="78915"/>
    <lineage>
        <taxon>Eukaryota</taxon>
        <taxon>Fungi</taxon>
        <taxon>Fungi incertae sedis</taxon>
        <taxon>Zoopagomycota</taxon>
        <taxon>Zoopagomycotina</taxon>
        <taxon>Zoopagomycetes</taxon>
        <taxon>Zoopagales</taxon>
        <taxon>Sigmoideomycetaceae</taxon>
        <taxon>Thamnocephalis</taxon>
    </lineage>
</organism>
<keyword evidence="2" id="KW-0479">Metal-binding</keyword>